<evidence type="ECO:0000313" key="6">
    <source>
        <dbReference type="EMBL" id="GGU51333.1"/>
    </source>
</evidence>
<dbReference type="Gene3D" id="2.60.40.380">
    <property type="entry name" value="Purple acid phosphatase-like, N-terminal"/>
    <property type="match status" value="1"/>
</dbReference>
<organism evidence="6 7">
    <name type="scientific">Streptomyces albospinus</name>
    <dbReference type="NCBI Taxonomy" id="285515"/>
    <lineage>
        <taxon>Bacteria</taxon>
        <taxon>Bacillati</taxon>
        <taxon>Actinomycetota</taxon>
        <taxon>Actinomycetes</taxon>
        <taxon>Kitasatosporales</taxon>
        <taxon>Streptomycetaceae</taxon>
        <taxon>Streptomyces</taxon>
    </lineage>
</organism>
<evidence type="ECO:0000259" key="5">
    <source>
        <dbReference type="Pfam" id="PF16656"/>
    </source>
</evidence>
<dbReference type="Pfam" id="PF00149">
    <property type="entry name" value="Metallophos"/>
    <property type="match status" value="1"/>
</dbReference>
<evidence type="ECO:0000256" key="1">
    <source>
        <dbReference type="ARBA" id="ARBA00022729"/>
    </source>
</evidence>
<dbReference type="PANTHER" id="PTHR22953:SF153">
    <property type="entry name" value="PURPLE ACID PHOSPHATASE"/>
    <property type="match status" value="1"/>
</dbReference>
<dbReference type="Proteomes" id="UP000654471">
    <property type="component" value="Unassembled WGS sequence"/>
</dbReference>
<dbReference type="InterPro" id="IPR015914">
    <property type="entry name" value="PAPs_N"/>
</dbReference>
<gene>
    <name evidence="6" type="ORF">GCM10010211_14990</name>
</gene>
<dbReference type="SUPFAM" id="SSF56300">
    <property type="entry name" value="Metallo-dependent phosphatases"/>
    <property type="match status" value="1"/>
</dbReference>
<dbReference type="Gene3D" id="3.60.21.10">
    <property type="match status" value="1"/>
</dbReference>
<dbReference type="InterPro" id="IPR029052">
    <property type="entry name" value="Metallo-depent_PP-like"/>
</dbReference>
<keyword evidence="1 3" id="KW-0732">Signal</keyword>
<feature type="compositionally biased region" description="Low complexity" evidence="2">
    <location>
        <begin position="514"/>
        <end position="532"/>
    </location>
</feature>
<evidence type="ECO:0000259" key="4">
    <source>
        <dbReference type="Pfam" id="PF00149"/>
    </source>
</evidence>
<dbReference type="Pfam" id="PF16656">
    <property type="entry name" value="Pur_ac_phosph_N"/>
    <property type="match status" value="1"/>
</dbReference>
<name>A0ABQ2UV35_9ACTN</name>
<proteinExistence type="predicted"/>
<dbReference type="InterPro" id="IPR039331">
    <property type="entry name" value="PAPs-like"/>
</dbReference>
<evidence type="ECO:0000313" key="7">
    <source>
        <dbReference type="Proteomes" id="UP000654471"/>
    </source>
</evidence>
<dbReference type="EMBL" id="BMRP01000003">
    <property type="protein sequence ID" value="GGU51333.1"/>
    <property type="molecule type" value="Genomic_DNA"/>
</dbReference>
<evidence type="ECO:0000256" key="3">
    <source>
        <dbReference type="SAM" id="SignalP"/>
    </source>
</evidence>
<dbReference type="PANTHER" id="PTHR22953">
    <property type="entry name" value="ACID PHOSPHATASE RELATED"/>
    <property type="match status" value="1"/>
</dbReference>
<feature type="domain" description="Calcineurin-like phosphoesterase" evidence="4">
    <location>
        <begin position="167"/>
        <end position="364"/>
    </location>
</feature>
<feature type="signal peptide" evidence="3">
    <location>
        <begin position="1"/>
        <end position="35"/>
    </location>
</feature>
<feature type="region of interest" description="Disordered" evidence="2">
    <location>
        <begin position="511"/>
        <end position="532"/>
    </location>
</feature>
<dbReference type="InterPro" id="IPR004843">
    <property type="entry name" value="Calcineurin-like_PHP"/>
</dbReference>
<evidence type="ECO:0000256" key="2">
    <source>
        <dbReference type="SAM" id="MobiDB-lite"/>
    </source>
</evidence>
<dbReference type="InterPro" id="IPR006311">
    <property type="entry name" value="TAT_signal"/>
</dbReference>
<sequence length="532" mass="58227">MMQPSRRSVLRGATAAGALAAVPGSALLWARPAVAGTPSPEQIHLQYGDEPARRMTVSWATGSSVRRPRLRLGTPHQGVGRTVPAETRTYVDGLNKVETYTHHVRLHGLRPDTTYVYEVLHDGAAPVRGTFRTAPGHERTAFRFTSFGDLGTGSTAWKKSALHGAAAVRQVERFDPLFHLLNGDLAYANNNPDRQPQCWDAFMGNMAVSARNRPWMPAPGNHEVELGGGELGYASYTTRFALPDNGTRDHCGNWYSFRVGSVLFVSLDGNDLAVEDDASQDPVTGRSLYISGYSEGAQLRWLERILSRARADRGVDWIVASMHQFAMSSSASSHGGDMGIREQLLPVLDRYGVDLVLCGHDHDYERTHPVRGTDPHSLLRPAVVDDRLDDIDTSRGTVHLVLGGGGTASHDGTYLPDPDHDGVPNAFVRTRRLPYKADPDATEKATWSAVRDPDTHYPYGIAVFDVDPGHRPGARTTITVSYYHSPAATPVDPAPRPVLFDRFTLHRNRRDGFPHQAARPGTAAAPATAHRR</sequence>
<reference evidence="7" key="1">
    <citation type="journal article" date="2019" name="Int. J. Syst. Evol. Microbiol.">
        <title>The Global Catalogue of Microorganisms (GCM) 10K type strain sequencing project: providing services to taxonomists for standard genome sequencing and annotation.</title>
        <authorList>
            <consortium name="The Broad Institute Genomics Platform"/>
            <consortium name="The Broad Institute Genome Sequencing Center for Infectious Disease"/>
            <person name="Wu L."/>
            <person name="Ma J."/>
        </authorList>
    </citation>
    <scope>NUCLEOTIDE SEQUENCE [LARGE SCALE GENOMIC DNA]</scope>
    <source>
        <strain evidence="7">JCM 3399</strain>
    </source>
</reference>
<keyword evidence="7" id="KW-1185">Reference proteome</keyword>
<protein>
    <submittedName>
        <fullName evidence="6">Ser/threonine protein phosphatase</fullName>
    </submittedName>
</protein>
<dbReference type="InterPro" id="IPR008963">
    <property type="entry name" value="Purple_acid_Pase-like_N"/>
</dbReference>
<comment type="caution">
    <text evidence="6">The sequence shown here is derived from an EMBL/GenBank/DDBJ whole genome shotgun (WGS) entry which is preliminary data.</text>
</comment>
<accession>A0ABQ2UV35</accession>
<feature type="chain" id="PRO_5047125697" evidence="3">
    <location>
        <begin position="36"/>
        <end position="532"/>
    </location>
</feature>
<feature type="domain" description="Purple acid phosphatase N-terminal" evidence="5">
    <location>
        <begin position="40"/>
        <end position="131"/>
    </location>
</feature>
<dbReference type="SUPFAM" id="SSF49363">
    <property type="entry name" value="Purple acid phosphatase, N-terminal domain"/>
    <property type="match status" value="1"/>
</dbReference>
<dbReference type="PROSITE" id="PS51318">
    <property type="entry name" value="TAT"/>
    <property type="match status" value="1"/>
</dbReference>